<keyword evidence="4" id="KW-0472">Membrane</keyword>
<accession>A0A3M8K4Q0</accession>
<keyword evidence="2" id="KW-0418">Kinase</keyword>
<evidence type="ECO:0000259" key="5">
    <source>
        <dbReference type="Pfam" id="PF07730"/>
    </source>
</evidence>
<feature type="transmembrane region" description="Helical" evidence="4">
    <location>
        <begin position="115"/>
        <end position="133"/>
    </location>
</feature>
<dbReference type="GO" id="GO:0016020">
    <property type="term" value="C:membrane"/>
    <property type="evidence" value="ECO:0007669"/>
    <property type="project" value="InterPro"/>
</dbReference>
<dbReference type="GO" id="GO:0000155">
    <property type="term" value="F:phosphorelay sensor kinase activity"/>
    <property type="evidence" value="ECO:0007669"/>
    <property type="project" value="InterPro"/>
</dbReference>
<feature type="transmembrane region" description="Helical" evidence="4">
    <location>
        <begin position="20"/>
        <end position="40"/>
    </location>
</feature>
<dbReference type="RefSeq" id="WP_123048756.1">
    <property type="nucleotide sequence ID" value="NZ_PTJO01000006.1"/>
</dbReference>
<dbReference type="Pfam" id="PF07730">
    <property type="entry name" value="HisKA_3"/>
    <property type="match status" value="1"/>
</dbReference>
<dbReference type="Proteomes" id="UP000266975">
    <property type="component" value="Unassembled WGS sequence"/>
</dbReference>
<keyword evidence="3" id="KW-0902">Two-component regulatory system</keyword>
<keyword evidence="4" id="KW-0812">Transmembrane</keyword>
<dbReference type="GO" id="GO:0046983">
    <property type="term" value="F:protein dimerization activity"/>
    <property type="evidence" value="ECO:0007669"/>
    <property type="project" value="InterPro"/>
</dbReference>
<protein>
    <recommendedName>
        <fullName evidence="5">Signal transduction histidine kinase subgroup 3 dimerisation and phosphoacceptor domain-containing protein</fullName>
    </recommendedName>
</protein>
<evidence type="ECO:0000256" key="3">
    <source>
        <dbReference type="ARBA" id="ARBA00023012"/>
    </source>
</evidence>
<dbReference type="InterPro" id="IPR050482">
    <property type="entry name" value="Sensor_HK_TwoCompSys"/>
</dbReference>
<dbReference type="PANTHER" id="PTHR24421:SF63">
    <property type="entry name" value="SENSOR HISTIDINE KINASE DESK"/>
    <property type="match status" value="1"/>
</dbReference>
<evidence type="ECO:0000256" key="4">
    <source>
        <dbReference type="SAM" id="Phobius"/>
    </source>
</evidence>
<evidence type="ECO:0000313" key="7">
    <source>
        <dbReference type="Proteomes" id="UP000266975"/>
    </source>
</evidence>
<name>A0A3M8K4Q0_9CORY</name>
<dbReference type="SUPFAM" id="SSF55874">
    <property type="entry name" value="ATPase domain of HSP90 chaperone/DNA topoisomerase II/histidine kinase"/>
    <property type="match status" value="1"/>
</dbReference>
<gene>
    <name evidence="6" type="ORF">C5L39_09965</name>
</gene>
<dbReference type="OrthoDB" id="4410167at2"/>
<evidence type="ECO:0000256" key="1">
    <source>
        <dbReference type="ARBA" id="ARBA00022679"/>
    </source>
</evidence>
<dbReference type="InterPro" id="IPR036890">
    <property type="entry name" value="HATPase_C_sf"/>
</dbReference>
<evidence type="ECO:0000256" key="2">
    <source>
        <dbReference type="ARBA" id="ARBA00022777"/>
    </source>
</evidence>
<dbReference type="EMBL" id="PTJO01000006">
    <property type="protein sequence ID" value="RNE48181.1"/>
    <property type="molecule type" value="Genomic_DNA"/>
</dbReference>
<feature type="transmembrane region" description="Helical" evidence="4">
    <location>
        <begin position="139"/>
        <end position="158"/>
    </location>
</feature>
<organism evidence="6 7">
    <name type="scientific">Corynebacterium alimapuense</name>
    <dbReference type="NCBI Taxonomy" id="1576874"/>
    <lineage>
        <taxon>Bacteria</taxon>
        <taxon>Bacillati</taxon>
        <taxon>Actinomycetota</taxon>
        <taxon>Actinomycetes</taxon>
        <taxon>Mycobacteriales</taxon>
        <taxon>Corynebacteriaceae</taxon>
        <taxon>Corynebacterium</taxon>
    </lineage>
</organism>
<dbReference type="Gene3D" id="1.20.5.1930">
    <property type="match status" value="1"/>
</dbReference>
<evidence type="ECO:0000313" key="6">
    <source>
        <dbReference type="EMBL" id="RNE48181.1"/>
    </source>
</evidence>
<dbReference type="AlphaFoldDB" id="A0A3M8K4Q0"/>
<proteinExistence type="predicted"/>
<sequence>MSPKTTTRHVDAVRAKLRQIPLSVWTGVIGSASILINLLIAPEQWTSPWITVVGLAHVACLIAVPKRVLLTWAFYLPLYLIVAFVPDARITAFVLIAPLMAGIVAYLGHPRAAAWGGLLITFAGSIDPLNGIYLPENLLALMIWAILLATAVLTGKTLHQLSRQRRELIDRWRKDVEQRRENLAQSLHDSVAASLTSIVMRSEALNLRQDLDPQISEELGEIADQARLSMSEVRGLLRVLSEDAPAREPQPEAPLSRQCTDTAKLLRAHGFLVEVRTEQPGGELNANKLVVLRQVLSELSTNVIKYAEPGSTVLLQLTETDNELSLEISNAVRTGAQLPNLASGLGLAALSQLAAGVNGRVSTHSNGQQWSSILRLPYSSSRSSSSP</sequence>
<dbReference type="Gene3D" id="3.30.565.10">
    <property type="entry name" value="Histidine kinase-like ATPase, C-terminal domain"/>
    <property type="match status" value="1"/>
</dbReference>
<keyword evidence="1" id="KW-0808">Transferase</keyword>
<comment type="caution">
    <text evidence="6">The sequence shown here is derived from an EMBL/GenBank/DDBJ whole genome shotgun (WGS) entry which is preliminary data.</text>
</comment>
<feature type="transmembrane region" description="Helical" evidence="4">
    <location>
        <begin position="69"/>
        <end position="85"/>
    </location>
</feature>
<feature type="transmembrane region" description="Helical" evidence="4">
    <location>
        <begin position="91"/>
        <end position="108"/>
    </location>
</feature>
<reference evidence="6 7" key="1">
    <citation type="submission" date="2018-02" db="EMBL/GenBank/DDBJ databases">
        <title>Corynebacterium alimpuense sp. nov., a marine obligate actinomycete isolated from sediments of Valparaiso bay, Chile.</title>
        <authorList>
            <person name="Claverias F."/>
            <person name="Gonzales-Siles L."/>
            <person name="Salva-Serra F."/>
            <person name="Inganaes E."/>
            <person name="Molin K."/>
            <person name="Cumsille A."/>
            <person name="Undabarrena A."/>
            <person name="Couve E."/>
            <person name="Moore E.R.B."/>
            <person name="Gomila M."/>
            <person name="Camara B."/>
        </authorList>
    </citation>
    <scope>NUCLEOTIDE SEQUENCE [LARGE SCALE GENOMIC DNA]</scope>
    <source>
        <strain evidence="6 7">CCUG 69366</strain>
    </source>
</reference>
<keyword evidence="4" id="KW-1133">Transmembrane helix</keyword>
<dbReference type="InterPro" id="IPR011712">
    <property type="entry name" value="Sig_transdc_His_kin_sub3_dim/P"/>
</dbReference>
<feature type="domain" description="Signal transduction histidine kinase subgroup 3 dimerisation and phosphoacceptor" evidence="5">
    <location>
        <begin position="180"/>
        <end position="243"/>
    </location>
</feature>
<feature type="transmembrane region" description="Helical" evidence="4">
    <location>
        <begin position="46"/>
        <end position="64"/>
    </location>
</feature>
<keyword evidence="7" id="KW-1185">Reference proteome</keyword>
<dbReference type="PANTHER" id="PTHR24421">
    <property type="entry name" value="NITRATE/NITRITE SENSOR PROTEIN NARX-RELATED"/>
    <property type="match status" value="1"/>
</dbReference>